<keyword evidence="1" id="KW-0472">Membrane</keyword>
<feature type="transmembrane region" description="Helical" evidence="1">
    <location>
        <begin position="70"/>
        <end position="89"/>
    </location>
</feature>
<dbReference type="Proteomes" id="UP000216312">
    <property type="component" value="Unassembled WGS sequence"/>
</dbReference>
<reference evidence="3" key="1">
    <citation type="submission" date="2017-07" db="EMBL/GenBank/DDBJ databases">
        <title>Novel pathways for hydrocarbon cycling and metabolic interdependencies in hydrothermal sediment communities.</title>
        <authorList>
            <person name="Dombrowski N."/>
            <person name="Seitz K."/>
            <person name="Teske A."/>
            <person name="Baker B."/>
        </authorList>
    </citation>
    <scope>NUCLEOTIDE SEQUENCE [LARGE SCALE GENOMIC DNA]</scope>
</reference>
<comment type="caution">
    <text evidence="2">The sequence shown here is derived from an EMBL/GenBank/DDBJ whole genome shotgun (WGS) entry which is preliminary data.</text>
</comment>
<evidence type="ECO:0000256" key="1">
    <source>
        <dbReference type="SAM" id="Phobius"/>
    </source>
</evidence>
<proteinExistence type="predicted"/>
<keyword evidence="1" id="KW-1133">Transmembrane helix</keyword>
<dbReference type="GO" id="GO:0045227">
    <property type="term" value="P:capsule polysaccharide biosynthetic process"/>
    <property type="evidence" value="ECO:0007669"/>
    <property type="project" value="InterPro"/>
</dbReference>
<name>A0A257LUX6_UNCW3</name>
<organism evidence="2 3">
    <name type="scientific">candidate division WOR-3 bacterium 4484_18</name>
    <dbReference type="NCBI Taxonomy" id="2020626"/>
    <lineage>
        <taxon>Bacteria</taxon>
        <taxon>Bacteria division WOR-3</taxon>
    </lineage>
</organism>
<dbReference type="AlphaFoldDB" id="A0A257LUX6"/>
<dbReference type="NCBIfam" id="TIGR04011">
    <property type="entry name" value="poly_gGlu_PgsC"/>
    <property type="match status" value="1"/>
</dbReference>
<dbReference type="GO" id="GO:0016020">
    <property type="term" value="C:membrane"/>
    <property type="evidence" value="ECO:0007669"/>
    <property type="project" value="InterPro"/>
</dbReference>
<keyword evidence="1" id="KW-0812">Transmembrane</keyword>
<feature type="transmembrane region" description="Helical" evidence="1">
    <location>
        <begin position="12"/>
        <end position="32"/>
    </location>
</feature>
<feature type="transmembrane region" description="Helical" evidence="1">
    <location>
        <begin position="126"/>
        <end position="151"/>
    </location>
</feature>
<dbReference type="PRINTS" id="PR01759">
    <property type="entry name" value="CAPSULEPROTC"/>
</dbReference>
<sequence length="152" mass="16360">MVSLLPQAVGIGMVISLIFVETIGVAAGGIVVPGYIALILHHPFRVLGTICCALITVCVVKLLSRVTILYGRRLLVMCILIGYLIGYMSRLHPMLDIAGERVEIAVIGYVIPGLMGYWMIRQGICYTLAAMLVVAVIVRLILIVITGGTILP</sequence>
<evidence type="ECO:0000313" key="3">
    <source>
        <dbReference type="Proteomes" id="UP000216312"/>
    </source>
</evidence>
<protein>
    <submittedName>
        <fullName evidence="2">Poly-gamma-glutamate biosynthesis protein PgsC</fullName>
    </submittedName>
</protein>
<dbReference type="EMBL" id="NMUJ01000005">
    <property type="protein sequence ID" value="OYV03475.1"/>
    <property type="molecule type" value="Genomic_DNA"/>
</dbReference>
<feature type="transmembrane region" description="Helical" evidence="1">
    <location>
        <begin position="44"/>
        <end position="64"/>
    </location>
</feature>
<gene>
    <name evidence="2" type="primary">pgsC</name>
    <name evidence="2" type="ORF">CGW93_00790</name>
</gene>
<accession>A0A257LUX6</accession>
<dbReference type="InterPro" id="IPR008338">
    <property type="entry name" value="Capsule_biosynth_CapC"/>
</dbReference>
<evidence type="ECO:0000313" key="2">
    <source>
        <dbReference type="EMBL" id="OYV03475.1"/>
    </source>
</evidence>
<feature type="transmembrane region" description="Helical" evidence="1">
    <location>
        <begin position="101"/>
        <end position="120"/>
    </location>
</feature>
<dbReference type="Pfam" id="PF14102">
    <property type="entry name" value="Caps_synth_CapC"/>
    <property type="match status" value="1"/>
</dbReference>